<protein>
    <submittedName>
        <fullName evidence="1">Uncharacterized protein</fullName>
    </submittedName>
</protein>
<evidence type="ECO:0000313" key="2">
    <source>
        <dbReference type="Proteomes" id="UP000054144"/>
    </source>
</evidence>
<keyword evidence="2" id="KW-1185">Reference proteome</keyword>
<gene>
    <name evidence="1" type="ORF">FISHEDRAFT_41985</name>
</gene>
<reference evidence="1 2" key="1">
    <citation type="journal article" date="2015" name="Fungal Genet. Biol.">
        <title>Evolution of novel wood decay mechanisms in Agaricales revealed by the genome sequences of Fistulina hepatica and Cylindrobasidium torrendii.</title>
        <authorList>
            <person name="Floudas D."/>
            <person name="Held B.W."/>
            <person name="Riley R."/>
            <person name="Nagy L.G."/>
            <person name="Koehler G."/>
            <person name="Ransdell A.S."/>
            <person name="Younus H."/>
            <person name="Chow J."/>
            <person name="Chiniquy J."/>
            <person name="Lipzen A."/>
            <person name="Tritt A."/>
            <person name="Sun H."/>
            <person name="Haridas S."/>
            <person name="LaButti K."/>
            <person name="Ohm R.A."/>
            <person name="Kues U."/>
            <person name="Blanchette R.A."/>
            <person name="Grigoriev I.V."/>
            <person name="Minto R.E."/>
            <person name="Hibbett D.S."/>
        </authorList>
    </citation>
    <scope>NUCLEOTIDE SEQUENCE [LARGE SCALE GENOMIC DNA]</scope>
    <source>
        <strain evidence="1 2">ATCC 64428</strain>
    </source>
</reference>
<dbReference type="Pfam" id="PF18759">
    <property type="entry name" value="Plavaka"/>
    <property type="match status" value="1"/>
</dbReference>
<dbReference type="OrthoDB" id="2576233at2759"/>
<dbReference type="Proteomes" id="UP000054144">
    <property type="component" value="Unassembled WGS sequence"/>
</dbReference>
<dbReference type="EMBL" id="KN881726">
    <property type="protein sequence ID" value="KIY49117.1"/>
    <property type="molecule type" value="Genomic_DNA"/>
</dbReference>
<name>A0A0D7ADQ7_9AGAR</name>
<dbReference type="AlphaFoldDB" id="A0A0D7ADQ7"/>
<sequence>MKQYQKNLGTSEANIYYPFTSKLEWEFARWAKLRGPSSTAATELLSIEGLSEKLNLSFKTIDQLNKIIDGQIPPERPKFERTTVHVGGETFEVYFRDILECIKALYGDMSFAPYLQFAPEKHYSDSSKKQHMYHDMYTGKWWWSTQEKIELKLPGGTIVPIILSSDKTQLTLFRNKSAYPLYMSLGNIPKEIRAKTSSRAYVLFAYLPTSSLSHILNKAARRRAATNLYHCCVSMVLKPLKEAGEKGIFMTSGDGVTRRIHPIYAVFVGDYPEQVRVVGTKYWDCPTCPVTKFDLDVTEPLDDLRKENLRDLDAMLYALDSFETDPGNFFKNCQDIHIRPTIHPFWRNLPYVHPCRSITPDVLHQLYQGVVKHMVSWIIQIIGAKEIDARCRRLPPNHNIRLFFNGISSLSKITGTEHDQISRIIFGLILDIKLPLENPSPAPLICAVHGILDFLYYAQYPVHTDDTLKSMASSLSLFHKNKQIFVTLGVRKDFCIPKLHWMQHYIVAIILFGTTDNYNTQYTERLHIDLAKNAYRATNRKDEFEQMTIWLERQKKVQRHEKFIIWRFNGAQLPQAKKWLPPGLELHRKIKVAKHPFTFATIPALIEKYEAIHFAAALARFIVLTNNPHITSRQEIERRAADLNLRVHKIPVWHRLKFITEDQFTGVISTADSIHVQPAHPGKYDTIIPARFDTALIIVNDQLAKENNIAGYAVGQIKVIFSFSEKTTNILFDSNVVVPKHMAYVEWFTRFTEYPDINSGLYKISKHLTHNGDRVASIIPIANISRSAHLFPKFGSVAPHHWTTYNVLNECKVFYVNSYSDRHMYRIL</sequence>
<evidence type="ECO:0000313" key="1">
    <source>
        <dbReference type="EMBL" id="KIY49117.1"/>
    </source>
</evidence>
<proteinExistence type="predicted"/>
<organism evidence="1 2">
    <name type="scientific">Fistulina hepatica ATCC 64428</name>
    <dbReference type="NCBI Taxonomy" id="1128425"/>
    <lineage>
        <taxon>Eukaryota</taxon>
        <taxon>Fungi</taxon>
        <taxon>Dikarya</taxon>
        <taxon>Basidiomycota</taxon>
        <taxon>Agaricomycotina</taxon>
        <taxon>Agaricomycetes</taxon>
        <taxon>Agaricomycetidae</taxon>
        <taxon>Agaricales</taxon>
        <taxon>Fistulinaceae</taxon>
        <taxon>Fistulina</taxon>
    </lineage>
</organism>
<accession>A0A0D7ADQ7</accession>
<dbReference type="InterPro" id="IPR041078">
    <property type="entry name" value="Plavaka"/>
</dbReference>